<evidence type="ECO:0000313" key="6">
    <source>
        <dbReference type="EMBL" id="WPB01307.1"/>
    </source>
</evidence>
<evidence type="ECO:0000259" key="4">
    <source>
        <dbReference type="PROSITE" id="PS50196"/>
    </source>
</evidence>
<feature type="region of interest" description="Disordered" evidence="3">
    <location>
        <begin position="1"/>
        <end position="245"/>
    </location>
</feature>
<dbReference type="Proteomes" id="UP001302367">
    <property type="component" value="Chromosome 4"/>
</dbReference>
<feature type="region of interest" description="Disordered" evidence="3">
    <location>
        <begin position="356"/>
        <end position="410"/>
    </location>
</feature>
<dbReference type="Proteomes" id="UP000230605">
    <property type="component" value="Chromosome 4"/>
</dbReference>
<evidence type="ECO:0000256" key="2">
    <source>
        <dbReference type="ARBA" id="ARBA00023242"/>
    </source>
</evidence>
<evidence type="ECO:0000313" key="7">
    <source>
        <dbReference type="Proteomes" id="UP000230605"/>
    </source>
</evidence>
<evidence type="ECO:0000256" key="1">
    <source>
        <dbReference type="ARBA" id="ARBA00004123"/>
    </source>
</evidence>
<proteinExistence type="predicted"/>
<feature type="domain" description="RanBD1" evidence="4">
    <location>
        <begin position="397"/>
        <end position="540"/>
    </location>
</feature>
<name>A0A2G5HK12_CERBT</name>
<dbReference type="PROSITE" id="PS50196">
    <property type="entry name" value="RANBD1"/>
    <property type="match status" value="1"/>
</dbReference>
<keyword evidence="2" id="KW-0539">Nucleus</keyword>
<gene>
    <name evidence="5" type="ORF">CB0940_04095</name>
    <name evidence="6" type="ORF">RHO25_005931</name>
</gene>
<dbReference type="OrthoDB" id="185618at2759"/>
<dbReference type="InterPro" id="IPR000156">
    <property type="entry name" value="Ran_bind_dom"/>
</dbReference>
<dbReference type="EMBL" id="LKMD01000105">
    <property type="protein sequence ID" value="PIA92553.1"/>
    <property type="molecule type" value="Genomic_DNA"/>
</dbReference>
<evidence type="ECO:0000256" key="3">
    <source>
        <dbReference type="SAM" id="MobiDB-lite"/>
    </source>
</evidence>
<dbReference type="InterPro" id="IPR011993">
    <property type="entry name" value="PH-like_dom_sf"/>
</dbReference>
<feature type="region of interest" description="Disordered" evidence="3">
    <location>
        <begin position="272"/>
        <end position="301"/>
    </location>
</feature>
<dbReference type="SMART" id="SM00160">
    <property type="entry name" value="RanBD"/>
    <property type="match status" value="1"/>
</dbReference>
<dbReference type="GO" id="GO:0005634">
    <property type="term" value="C:nucleus"/>
    <property type="evidence" value="ECO:0007669"/>
    <property type="project" value="UniProtKB-SubCell"/>
</dbReference>
<dbReference type="SUPFAM" id="SSF50729">
    <property type="entry name" value="PH domain-like"/>
    <property type="match status" value="1"/>
</dbReference>
<feature type="compositionally biased region" description="Low complexity" evidence="3">
    <location>
        <begin position="183"/>
        <end position="210"/>
    </location>
</feature>
<organism evidence="5 7">
    <name type="scientific">Cercospora beticola</name>
    <name type="common">Sugarbeet leaf spot fungus</name>
    <dbReference type="NCBI Taxonomy" id="122368"/>
    <lineage>
        <taxon>Eukaryota</taxon>
        <taxon>Fungi</taxon>
        <taxon>Dikarya</taxon>
        <taxon>Ascomycota</taxon>
        <taxon>Pezizomycotina</taxon>
        <taxon>Dothideomycetes</taxon>
        <taxon>Dothideomycetidae</taxon>
        <taxon>Mycosphaerellales</taxon>
        <taxon>Mycosphaerellaceae</taxon>
        <taxon>Cercospora</taxon>
    </lineage>
</organism>
<dbReference type="Gene3D" id="2.30.29.30">
    <property type="entry name" value="Pleckstrin-homology domain (PH domain)/Phosphotyrosine-binding domain (PTB)"/>
    <property type="match status" value="1"/>
</dbReference>
<evidence type="ECO:0000313" key="8">
    <source>
        <dbReference type="Proteomes" id="UP001302367"/>
    </source>
</evidence>
<evidence type="ECO:0000313" key="5">
    <source>
        <dbReference type="EMBL" id="PIA92553.1"/>
    </source>
</evidence>
<protein>
    <recommendedName>
        <fullName evidence="4">RanBD1 domain-containing protein</fullName>
    </recommendedName>
</protein>
<reference evidence="5 7" key="1">
    <citation type="submission" date="2015-10" db="EMBL/GenBank/DDBJ databases">
        <title>The cercosporin biosynthetic gene cluster was horizontally transferred to several fungal lineages and shown to be expanded in Cercospora beticola based on microsynteny with recipient genomes.</title>
        <authorList>
            <person name="De Jonge R."/>
            <person name="Ebert M.K."/>
            <person name="Suttle J.C."/>
            <person name="Jurick Ii W.M."/>
            <person name="Secor G.A."/>
            <person name="Thomma B.P."/>
            <person name="Van De Peer Y."/>
            <person name="Bolton M.D."/>
        </authorList>
    </citation>
    <scope>NUCLEOTIDE SEQUENCE [LARGE SCALE GENOMIC DNA]</scope>
    <source>
        <strain evidence="5 7">09-40</strain>
    </source>
</reference>
<keyword evidence="8" id="KW-1185">Reference proteome</keyword>
<reference evidence="6 8" key="2">
    <citation type="submission" date="2023-09" db="EMBL/GenBank/DDBJ databases">
        <title>Complete-Gapless Cercospora beticola genome.</title>
        <authorList>
            <person name="Wyatt N.A."/>
            <person name="Spanner R.E."/>
            <person name="Bolton M.D."/>
        </authorList>
    </citation>
    <scope>NUCLEOTIDE SEQUENCE [LARGE SCALE GENOMIC DNA]</scope>
    <source>
        <strain evidence="6">Cb09-40</strain>
    </source>
</reference>
<dbReference type="InterPro" id="IPR045255">
    <property type="entry name" value="RanBP1-like"/>
</dbReference>
<sequence length="548" mass="55883">MAADKDTAVLSDNEGGEKSARERLKKANIHDPNALRTDDELQDAPAPTSAPADETTETSDGTRGRIQRKRSFEEVEPDTPEPASTAPSKSHTRKRSRDSTAEEDALNNGQRKTSGERPRNGNGADVYAADANGQTEPTGALTPERTGEDEAGVEALASPKTKRSRLHSTTEDAEAIIAESTGLATSSALAEKTAASTAESKTEAAEGSAGKIAPGSAFANTSSSSPFGALAGSKSPTGEPSASAFASSKFGALAGSSSSGFGALGKTAGGPGLGGGFGSGSGSALGSTENEAPKAAGSGFGGALGQQSAFASTAKSGSAFGSSASGFGSLGGASSGGFGGGFASTGFSSLGGGGGLSSFASGKPAAPLGSNSKPFGAAADDDDAEDGGEDDEDGAGYKSPLSQESDKQDERFYAQDIETGEEGESTEMTCRAKLYNFATGESGKKEWRERGVGVLRLNVQRPLHDDDDTKTTARLLMRADGSHRVLLNTPILPQINFGQPDGSRPNGSFVYFMGTIDEKKELQLLQLKVKAVNALELFDKVKALQEEM</sequence>
<dbReference type="PANTHER" id="PTHR23138:SF142">
    <property type="entry name" value="RAN-BINDING PROTEIN 3B-RELATED"/>
    <property type="match status" value="1"/>
</dbReference>
<accession>A0A2G5HK12</accession>
<comment type="subcellular location">
    <subcellularLocation>
        <location evidence="1">Nucleus</location>
    </subcellularLocation>
</comment>
<feature type="compositionally biased region" description="Acidic residues" evidence="3">
    <location>
        <begin position="379"/>
        <end position="394"/>
    </location>
</feature>
<dbReference type="AlphaFoldDB" id="A0A2G5HK12"/>
<dbReference type="EMBL" id="CP134187">
    <property type="protein sequence ID" value="WPB01307.1"/>
    <property type="molecule type" value="Genomic_DNA"/>
</dbReference>
<dbReference type="PANTHER" id="PTHR23138">
    <property type="entry name" value="RAN BINDING PROTEIN"/>
    <property type="match status" value="1"/>
</dbReference>
<dbReference type="Pfam" id="PF00638">
    <property type="entry name" value="Ran_BP1"/>
    <property type="match status" value="1"/>
</dbReference>
<feature type="compositionally biased region" description="Gly residues" evidence="3">
    <location>
        <begin position="272"/>
        <end position="283"/>
    </location>
</feature>